<evidence type="ECO:0000313" key="2">
    <source>
        <dbReference type="EMBL" id="SHM49018.1"/>
    </source>
</evidence>
<keyword evidence="3" id="KW-1185">Reference proteome</keyword>
<evidence type="ECO:0000313" key="1">
    <source>
        <dbReference type="EMBL" id="OXB08089.1"/>
    </source>
</evidence>
<dbReference type="EMBL" id="FRBX01000003">
    <property type="protein sequence ID" value="SHM49018.1"/>
    <property type="molecule type" value="Genomic_DNA"/>
</dbReference>
<dbReference type="AlphaFoldDB" id="A0AB36P6R4"/>
<organism evidence="1 4">
    <name type="scientific">Flavobacterium pectinovorum</name>
    <dbReference type="NCBI Taxonomy" id="29533"/>
    <lineage>
        <taxon>Bacteria</taxon>
        <taxon>Pseudomonadati</taxon>
        <taxon>Bacteroidota</taxon>
        <taxon>Flavobacteriia</taxon>
        <taxon>Flavobacteriales</taxon>
        <taxon>Flavobacteriaceae</taxon>
        <taxon>Flavobacterium</taxon>
    </lineage>
</organism>
<evidence type="ECO:0000313" key="3">
    <source>
        <dbReference type="Proteomes" id="UP000184216"/>
    </source>
</evidence>
<protein>
    <recommendedName>
        <fullName evidence="5">Addiction module component</fullName>
    </recommendedName>
</protein>
<dbReference type="RefSeq" id="WP_073395352.1">
    <property type="nucleotide sequence ID" value="NZ_FRBX01000003.1"/>
</dbReference>
<gene>
    <name evidence="1" type="ORF">B0A72_00455</name>
    <name evidence="2" type="ORF">SAMN05444387_2626</name>
</gene>
<name>A0AB36P6R4_9FLAO</name>
<comment type="caution">
    <text evidence="1">The sequence shown here is derived from an EMBL/GenBank/DDBJ whole genome shotgun (WGS) entry which is preliminary data.</text>
</comment>
<reference evidence="2 3" key="2">
    <citation type="submission" date="2016-11" db="EMBL/GenBank/DDBJ databases">
        <authorList>
            <person name="Varghese N."/>
            <person name="Submissions S."/>
        </authorList>
    </citation>
    <scope>NUCLEOTIDE SEQUENCE [LARGE SCALE GENOMIC DNA]</scope>
    <source>
        <strain evidence="2 3">DSM 6368</strain>
    </source>
</reference>
<proteinExistence type="predicted"/>
<sequence>MDLEARKISFVQEFLRLESEEIVIHLEKILHKQKVELIDQEMKSMSIDQFNKEIDQSLDDAKNGRIRSAKDLKSKIKKWD</sequence>
<dbReference type="Proteomes" id="UP000184216">
    <property type="component" value="Unassembled WGS sequence"/>
</dbReference>
<dbReference type="EMBL" id="MUHB01000002">
    <property type="protein sequence ID" value="OXB08089.1"/>
    <property type="molecule type" value="Genomic_DNA"/>
</dbReference>
<evidence type="ECO:0008006" key="5">
    <source>
        <dbReference type="Google" id="ProtNLM"/>
    </source>
</evidence>
<evidence type="ECO:0000313" key="4">
    <source>
        <dbReference type="Proteomes" id="UP000198431"/>
    </source>
</evidence>
<reference evidence="1 4" key="1">
    <citation type="submission" date="2016-11" db="EMBL/GenBank/DDBJ databases">
        <title>Whole genomes of Flavobacteriaceae.</title>
        <authorList>
            <person name="Stine C."/>
            <person name="Li C."/>
            <person name="Tadesse D."/>
        </authorList>
    </citation>
    <scope>NUCLEOTIDE SEQUENCE [LARGE SCALE GENOMIC DNA]</scope>
    <source>
        <strain evidence="1 4">ATCC 19366</strain>
    </source>
</reference>
<accession>A0AB36P6R4</accession>
<dbReference type="Proteomes" id="UP000198431">
    <property type="component" value="Unassembled WGS sequence"/>
</dbReference>